<protein>
    <submittedName>
        <fullName evidence="1">Uncharacterized protein</fullName>
    </submittedName>
</protein>
<reference evidence="1" key="1">
    <citation type="submission" date="2023-07" db="EMBL/GenBank/DDBJ databases">
        <title>Sorghum-associated microbial communities from plants grown in Nebraska, USA.</title>
        <authorList>
            <person name="Schachtman D."/>
        </authorList>
    </citation>
    <scope>NUCLEOTIDE SEQUENCE</scope>
    <source>
        <strain evidence="1">DS2114</strain>
    </source>
</reference>
<dbReference type="EMBL" id="JAVDQZ010000004">
    <property type="protein sequence ID" value="MDR6426729.1"/>
    <property type="molecule type" value="Genomic_DNA"/>
</dbReference>
<sequence length="39" mass="4302">MPAATDNPAYSRPVFKACMRKHPETQDLLSATGRQVLEA</sequence>
<name>A0AAE3XXM6_VARPD</name>
<evidence type="ECO:0000313" key="2">
    <source>
        <dbReference type="Proteomes" id="UP001184828"/>
    </source>
</evidence>
<accession>A0AAE3XXM6</accession>
<dbReference type="AlphaFoldDB" id="A0AAE3XXM6"/>
<organism evidence="1 2">
    <name type="scientific">Variovorax paradoxus</name>
    <dbReference type="NCBI Taxonomy" id="34073"/>
    <lineage>
        <taxon>Bacteria</taxon>
        <taxon>Pseudomonadati</taxon>
        <taxon>Pseudomonadota</taxon>
        <taxon>Betaproteobacteria</taxon>
        <taxon>Burkholderiales</taxon>
        <taxon>Comamonadaceae</taxon>
        <taxon>Variovorax</taxon>
    </lineage>
</organism>
<gene>
    <name evidence="1" type="ORF">J2738_002867</name>
</gene>
<evidence type="ECO:0000313" key="1">
    <source>
        <dbReference type="EMBL" id="MDR6426729.1"/>
    </source>
</evidence>
<proteinExistence type="predicted"/>
<dbReference type="Proteomes" id="UP001184828">
    <property type="component" value="Unassembled WGS sequence"/>
</dbReference>
<comment type="caution">
    <text evidence="1">The sequence shown here is derived from an EMBL/GenBank/DDBJ whole genome shotgun (WGS) entry which is preliminary data.</text>
</comment>